<name>A0A1B2EAQ1_9HYPH</name>
<organism evidence="1">
    <name type="scientific">Microvirga ossetica</name>
    <dbReference type="NCBI Taxonomy" id="1882682"/>
    <lineage>
        <taxon>Bacteria</taxon>
        <taxon>Pseudomonadati</taxon>
        <taxon>Pseudomonadota</taxon>
        <taxon>Alphaproteobacteria</taxon>
        <taxon>Hyphomicrobiales</taxon>
        <taxon>Methylobacteriaceae</taxon>
        <taxon>Microvirga</taxon>
    </lineage>
</organism>
<protein>
    <submittedName>
        <fullName evidence="1">Uncharacterized protein</fullName>
    </submittedName>
</protein>
<accession>A0A1B2EAQ1</accession>
<proteinExistence type="predicted"/>
<reference evidence="1" key="1">
    <citation type="submission" date="2016-07" db="EMBL/GenBank/DDBJ databases">
        <title>Microvirga ossetica sp. nov. a new species of rhizobia isolated from root nodules of the legume species Vicia alpestris Steven originated from North Ossetia region in the Caucasus.</title>
        <authorList>
            <person name="Safronova V.I."/>
            <person name="Kuznetsova I.G."/>
            <person name="Sazanova A.L."/>
            <person name="Belimov A."/>
            <person name="Andronov E."/>
            <person name="Osledkin Y.S."/>
            <person name="Onishchuk O.P."/>
            <person name="Kurchak O.N."/>
            <person name="Shaposhnikov A.I."/>
            <person name="Willems A."/>
            <person name="Tikhonovich I.A."/>
        </authorList>
    </citation>
    <scope>NUCLEOTIDE SEQUENCE [LARGE SCALE GENOMIC DNA]</scope>
    <source>
        <strain evidence="1">V5/3M</strain>
    </source>
</reference>
<gene>
    <name evidence="1" type="ORF">BB934_01535</name>
</gene>
<dbReference type="KEGG" id="moc:BB934_01535"/>
<dbReference type="EMBL" id="CP016616">
    <property type="protein sequence ID" value="ANY77060.1"/>
    <property type="molecule type" value="Genomic_DNA"/>
</dbReference>
<sequence>MLEATDTLEGAIKTLAAGSVGAASVLGRIVDEPFAGLMILLDLERLGLRGEQIWRLYRDVHGMNLNGFIGHVKTQAARVDRFF</sequence>
<dbReference type="AlphaFoldDB" id="A0A1B2EAQ1"/>
<evidence type="ECO:0000313" key="1">
    <source>
        <dbReference type="EMBL" id="ANY77060.1"/>
    </source>
</evidence>